<keyword evidence="3" id="KW-1015">Disulfide bond</keyword>
<feature type="non-terminal residue" evidence="6">
    <location>
        <position position="1"/>
    </location>
</feature>
<dbReference type="InterPro" id="IPR002035">
    <property type="entry name" value="VWF_A"/>
</dbReference>
<dbReference type="CDD" id="cd01450">
    <property type="entry name" value="vWFA_subfamily_ECM"/>
    <property type="match status" value="1"/>
</dbReference>
<evidence type="ECO:0000313" key="6">
    <source>
        <dbReference type="EMBL" id="ETE71764.1"/>
    </source>
</evidence>
<evidence type="ECO:0000256" key="3">
    <source>
        <dbReference type="ARBA" id="ARBA00023157"/>
    </source>
</evidence>
<dbReference type="SMART" id="SM00327">
    <property type="entry name" value="VWA"/>
    <property type="match status" value="1"/>
</dbReference>
<evidence type="ECO:0000256" key="2">
    <source>
        <dbReference type="ARBA" id="ARBA00022900"/>
    </source>
</evidence>
<dbReference type="Gene3D" id="3.40.50.410">
    <property type="entry name" value="von Willebrand factor, type A domain"/>
    <property type="match status" value="1"/>
</dbReference>
<keyword evidence="7" id="KW-1185">Reference proteome</keyword>
<proteinExistence type="predicted"/>
<dbReference type="Proteomes" id="UP000018936">
    <property type="component" value="Unassembled WGS sequence"/>
</dbReference>
<dbReference type="SUPFAM" id="SSF53300">
    <property type="entry name" value="vWA-like"/>
    <property type="match status" value="1"/>
</dbReference>
<dbReference type="PROSITE" id="PS50234">
    <property type="entry name" value="VWFA"/>
    <property type="match status" value="1"/>
</dbReference>
<evidence type="ECO:0000259" key="5">
    <source>
        <dbReference type="PROSITE" id="PS50234"/>
    </source>
</evidence>
<dbReference type="PANTHER" id="PTHR24020:SF49">
    <property type="entry name" value="COLLAGEN ALPHA-1(XXVIII) CHAIN"/>
    <property type="match status" value="1"/>
</dbReference>
<dbReference type="GO" id="GO:0004867">
    <property type="term" value="F:serine-type endopeptidase inhibitor activity"/>
    <property type="evidence" value="ECO:0007669"/>
    <property type="project" value="UniProtKB-KW"/>
</dbReference>
<evidence type="ECO:0000256" key="4">
    <source>
        <dbReference type="SAM" id="MobiDB-lite"/>
    </source>
</evidence>
<gene>
    <name evidence="6" type="ORF">L345_02411</name>
</gene>
<dbReference type="InterPro" id="IPR036465">
    <property type="entry name" value="vWFA_dom_sf"/>
</dbReference>
<dbReference type="PANTHER" id="PTHR24020">
    <property type="entry name" value="COLLAGEN ALPHA"/>
    <property type="match status" value="1"/>
</dbReference>
<dbReference type="PRINTS" id="PR00453">
    <property type="entry name" value="VWFADOMAIN"/>
</dbReference>
<organism evidence="6 7">
    <name type="scientific">Ophiophagus hannah</name>
    <name type="common">King cobra</name>
    <name type="synonym">Naja hannah</name>
    <dbReference type="NCBI Taxonomy" id="8665"/>
    <lineage>
        <taxon>Eukaryota</taxon>
        <taxon>Metazoa</taxon>
        <taxon>Chordata</taxon>
        <taxon>Craniata</taxon>
        <taxon>Vertebrata</taxon>
        <taxon>Euteleostomi</taxon>
        <taxon>Lepidosauria</taxon>
        <taxon>Squamata</taxon>
        <taxon>Bifurcata</taxon>
        <taxon>Unidentata</taxon>
        <taxon>Episquamata</taxon>
        <taxon>Toxicofera</taxon>
        <taxon>Serpentes</taxon>
        <taxon>Colubroidea</taxon>
        <taxon>Elapidae</taxon>
        <taxon>Elapinae</taxon>
        <taxon>Ophiophagus</taxon>
    </lineage>
</organism>
<comment type="caution">
    <text evidence="6">The sequence shown here is derived from an EMBL/GenBank/DDBJ whole genome shotgun (WGS) entry which is preliminary data.</text>
</comment>
<feature type="compositionally biased region" description="Basic and acidic residues" evidence="4">
    <location>
        <begin position="299"/>
        <end position="310"/>
    </location>
</feature>
<dbReference type="AlphaFoldDB" id="V8PB29"/>
<keyword evidence="2" id="KW-0722">Serine protease inhibitor</keyword>
<protein>
    <recommendedName>
        <fullName evidence="5">VWFA domain-containing protein</fullName>
    </recommendedName>
</protein>
<accession>V8PB29</accession>
<feature type="domain" description="VWFA" evidence="5">
    <location>
        <begin position="112"/>
        <end position="295"/>
    </location>
</feature>
<feature type="region of interest" description="Disordered" evidence="4">
    <location>
        <begin position="299"/>
        <end position="324"/>
    </location>
</feature>
<keyword evidence="1" id="KW-0646">Protease inhibitor</keyword>
<dbReference type="EMBL" id="AZIM01000316">
    <property type="protein sequence ID" value="ETE71764.1"/>
    <property type="molecule type" value="Genomic_DNA"/>
</dbReference>
<evidence type="ECO:0000256" key="1">
    <source>
        <dbReference type="ARBA" id="ARBA00022690"/>
    </source>
</evidence>
<reference evidence="6 7" key="1">
    <citation type="journal article" date="2013" name="Proc. Natl. Acad. Sci. U.S.A.">
        <title>The king cobra genome reveals dynamic gene evolution and adaptation in the snake venom system.</title>
        <authorList>
            <person name="Vonk F.J."/>
            <person name="Casewell N.R."/>
            <person name="Henkel C.V."/>
            <person name="Heimberg A.M."/>
            <person name="Jansen H.J."/>
            <person name="McCleary R.J."/>
            <person name="Kerkkamp H.M."/>
            <person name="Vos R.A."/>
            <person name="Guerreiro I."/>
            <person name="Calvete J.J."/>
            <person name="Wuster W."/>
            <person name="Woods A.E."/>
            <person name="Logan J.M."/>
            <person name="Harrison R.A."/>
            <person name="Castoe T.A."/>
            <person name="de Koning A.P."/>
            <person name="Pollock D.D."/>
            <person name="Yandell M."/>
            <person name="Calderon D."/>
            <person name="Renjifo C."/>
            <person name="Currier R.B."/>
            <person name="Salgado D."/>
            <person name="Pla D."/>
            <person name="Sanz L."/>
            <person name="Hyder A.S."/>
            <person name="Ribeiro J.M."/>
            <person name="Arntzen J.W."/>
            <person name="van den Thillart G.E."/>
            <person name="Boetzer M."/>
            <person name="Pirovano W."/>
            <person name="Dirks R.P."/>
            <person name="Spaink H.P."/>
            <person name="Duboule D."/>
            <person name="McGlinn E."/>
            <person name="Kini R.M."/>
            <person name="Richardson M.K."/>
        </authorList>
    </citation>
    <scope>NUCLEOTIDE SEQUENCE</scope>
    <source>
        <tissue evidence="6">Blood</tissue>
    </source>
</reference>
<dbReference type="Pfam" id="PF00092">
    <property type="entry name" value="VWA"/>
    <property type="match status" value="1"/>
</dbReference>
<evidence type="ECO:0000313" key="7">
    <source>
        <dbReference type="Proteomes" id="UP000018936"/>
    </source>
</evidence>
<name>V8PB29_OPHHA</name>
<dbReference type="FunFam" id="3.40.50.410:FF:000051">
    <property type="entry name" value="Collagen type XXVIII alpha 1 chain"/>
    <property type="match status" value="1"/>
</dbReference>
<sequence length="382" mass="42867">MRFDPTPLHCSRQGLLAAKLAKQLHQAEEATVFLKQYPPSTISFYQESITEQTMISRLLWPLVLLDLHAFLVENTNEEKRNGVRKQKSKPFVSNAVEKYPNSSDQDEDCILEMAFLLDSSESAKNFNHEQQKKFVLETVDRMKGLKLSSGRTLSWRTALLQYSSTVLIEQTFRDWKGPEAFKSRIAPITYIGHGTYTTYAITNLTQLYMTEGTHGSVKIAVLLTDGADHPRNPDIFSATADAKHQGIAFFTVGMTRVAEEVANAAKLRLLASVPASRFVFNLQEKDVVERILKEMKDLAEEGGKKGRPGDDGAPGAKGGKVLGNLDTKEKRVKEANVEHRALKETEVQKAQVVQEVPEVCRAPKECLEIKDLKESKDQRQAF</sequence>
<dbReference type="OrthoDB" id="687730at2759"/>
<dbReference type="InterPro" id="IPR050525">
    <property type="entry name" value="ECM_Assembly_Org"/>
</dbReference>